<reference evidence="1 2" key="1">
    <citation type="journal article" date="2011" name="MBio">
        <title>Evidence of a dominant lineage of Vibrio cholerae-specific lytic bacteriophages shed by cholera patients over a 10-year period in Dhaka, Bangladesh.</title>
        <authorList>
            <person name="Seed K.D."/>
            <person name="Bodi K.L."/>
            <person name="Kropinski A.M."/>
            <person name="Ackermann H.W."/>
            <person name="Calderwood S.B."/>
            <person name="Qadri F."/>
            <person name="Camilli A."/>
        </authorList>
    </citation>
    <scope>NUCLEOTIDE SEQUENCE [LARGE SCALE GENOMIC DNA]</scope>
</reference>
<proteinExistence type="predicted"/>
<keyword evidence="2" id="KW-1185">Reference proteome</keyword>
<name>F1D138_9CAUD</name>
<organism evidence="1 2">
    <name type="scientific">Vibrio phage ICP1</name>
    <dbReference type="NCBI Taxonomy" id="979525"/>
    <lineage>
        <taxon>Viruses</taxon>
        <taxon>Duplodnaviria</taxon>
        <taxon>Heunggongvirae</taxon>
        <taxon>Uroviricota</taxon>
        <taxon>Caudoviricetes</taxon>
        <taxon>Mohonavirus</taxon>
        <taxon>Mohonavirus ICP1</taxon>
    </lineage>
</organism>
<protein>
    <submittedName>
        <fullName evidence="1">Uncharacterized protein ORF16</fullName>
    </submittedName>
</protein>
<dbReference type="EMBL" id="HQ641347">
    <property type="protein sequence ID" value="ADX87832.1"/>
    <property type="molecule type" value="Genomic_DNA"/>
</dbReference>
<dbReference type="KEGG" id="vg:10228495"/>
<dbReference type="GeneID" id="10228495"/>
<accession>F1D138</accession>
<gene>
    <name evidence="1" type="primary">ORF16</name>
</gene>
<evidence type="ECO:0000313" key="2">
    <source>
        <dbReference type="Proteomes" id="UP000007502"/>
    </source>
</evidence>
<sequence>MLKWLFAPPEKALKDECAQRAVNEMCISRKVQEYAAEEKKLLALHLNIIEDLAQALKSEVKRKEHKVFQCKDFMDRLVLTRDRDGKIVVLDYHEID</sequence>
<evidence type="ECO:0000313" key="1">
    <source>
        <dbReference type="EMBL" id="ADX87832.1"/>
    </source>
</evidence>
<dbReference type="Proteomes" id="UP000007502">
    <property type="component" value="Segment"/>
</dbReference>
<dbReference type="RefSeq" id="YP_004250957.1">
    <property type="nucleotide sequence ID" value="NC_015157.1"/>
</dbReference>